<keyword evidence="2" id="KW-0597">Phosphoprotein</keyword>
<evidence type="ECO:0000256" key="1">
    <source>
        <dbReference type="ARBA" id="ARBA00005984"/>
    </source>
</evidence>
<feature type="signal peptide" evidence="10">
    <location>
        <begin position="1"/>
        <end position="22"/>
    </location>
</feature>
<feature type="binding site" evidence="8">
    <location>
        <position position="439"/>
    </location>
    <ligand>
        <name>Zn(2+)</name>
        <dbReference type="ChEBI" id="CHEBI:29105"/>
        <label>2</label>
    </ligand>
</feature>
<evidence type="ECO:0000256" key="2">
    <source>
        <dbReference type="ARBA" id="ARBA00022553"/>
    </source>
</evidence>
<dbReference type="RefSeq" id="WP_081153717.1">
    <property type="nucleotide sequence ID" value="NZ_CP020465.1"/>
</dbReference>
<dbReference type="AlphaFoldDB" id="A0A222GCE5"/>
<dbReference type="SMART" id="SM00098">
    <property type="entry name" value="alkPPc"/>
    <property type="match status" value="1"/>
</dbReference>
<feature type="binding site" evidence="8">
    <location>
        <position position="45"/>
    </location>
    <ligand>
        <name>Zn(2+)</name>
        <dbReference type="ChEBI" id="CHEBI:29105"/>
        <label>2</label>
    </ligand>
</feature>
<name>A0A222GCE5_9GAMM</name>
<dbReference type="Gene3D" id="3.40.720.10">
    <property type="entry name" value="Alkaline Phosphatase, subunit A"/>
    <property type="match status" value="1"/>
</dbReference>
<proteinExistence type="inferred from homology"/>
<dbReference type="InterPro" id="IPR017850">
    <property type="entry name" value="Alkaline_phosphatase_core_sf"/>
</dbReference>
<feature type="binding site" evidence="8">
    <location>
        <position position="311"/>
    </location>
    <ligand>
        <name>Zn(2+)</name>
        <dbReference type="ChEBI" id="CHEBI:29105"/>
        <label>2</label>
    </ligand>
</feature>
<dbReference type="PANTHER" id="PTHR11596">
    <property type="entry name" value="ALKALINE PHOSPHATASE"/>
    <property type="match status" value="1"/>
</dbReference>
<dbReference type="GO" id="GO:0046872">
    <property type="term" value="F:metal ion binding"/>
    <property type="evidence" value="ECO:0007669"/>
    <property type="project" value="UniProtKB-KW"/>
</dbReference>
<evidence type="ECO:0000256" key="6">
    <source>
        <dbReference type="ARBA" id="ARBA00022842"/>
    </source>
</evidence>
<dbReference type="InterPro" id="IPR001952">
    <property type="entry name" value="Alkaline_phosphatase"/>
</dbReference>
<keyword evidence="3 8" id="KW-0479">Metal-binding</keyword>
<comment type="cofactor">
    <cofactor evidence="8">
        <name>Zn(2+)</name>
        <dbReference type="ChEBI" id="CHEBI:29105"/>
    </cofactor>
    <text evidence="8">Binds 2 Zn(2+) ions.</text>
</comment>
<feature type="chain" id="PRO_5013121295" evidence="10">
    <location>
        <begin position="23"/>
        <end position="476"/>
    </location>
</feature>
<keyword evidence="6 8" id="KW-0460">Magnesium</keyword>
<comment type="cofactor">
    <cofactor evidence="8">
        <name>Mg(2+)</name>
        <dbReference type="ChEBI" id="CHEBI:18420"/>
    </cofactor>
    <text evidence="8">Binds 1 Mg(2+) ion.</text>
</comment>
<gene>
    <name evidence="11" type="ORF">B5D82_18280</name>
</gene>
<dbReference type="PROSITE" id="PS51257">
    <property type="entry name" value="PROKAR_LIPOPROTEIN"/>
    <property type="match status" value="1"/>
</dbReference>
<evidence type="ECO:0000256" key="9">
    <source>
        <dbReference type="RuleBase" id="RU003946"/>
    </source>
</evidence>
<dbReference type="EMBL" id="CP020465">
    <property type="protein sequence ID" value="ASP49549.1"/>
    <property type="molecule type" value="Genomic_DNA"/>
</dbReference>
<protein>
    <submittedName>
        <fullName evidence="11">Alkaline phosphatase</fullName>
    </submittedName>
</protein>
<organism evidence="11 12">
    <name type="scientific">Cognaticolwellia beringensis</name>
    <dbReference type="NCBI Taxonomy" id="1967665"/>
    <lineage>
        <taxon>Bacteria</taxon>
        <taxon>Pseudomonadati</taxon>
        <taxon>Pseudomonadota</taxon>
        <taxon>Gammaproteobacteria</taxon>
        <taxon>Alteromonadales</taxon>
        <taxon>Colwelliaceae</taxon>
        <taxon>Cognaticolwellia</taxon>
    </lineage>
</organism>
<dbReference type="OrthoDB" id="9794455at2"/>
<evidence type="ECO:0000256" key="10">
    <source>
        <dbReference type="SAM" id="SignalP"/>
    </source>
</evidence>
<dbReference type="PRINTS" id="PR00113">
    <property type="entry name" value="ALKPHPHTASE"/>
</dbReference>
<keyword evidence="12" id="KW-1185">Reference proteome</keyword>
<keyword evidence="10" id="KW-0732">Signal</keyword>
<dbReference type="SUPFAM" id="SSF53649">
    <property type="entry name" value="Alkaline phosphatase-like"/>
    <property type="match status" value="1"/>
</dbReference>
<feature type="active site" description="Phosphoserine intermediate" evidence="7">
    <location>
        <position position="94"/>
    </location>
</feature>
<dbReference type="Gene3D" id="1.10.60.40">
    <property type="match status" value="1"/>
</dbReference>
<sequence length="476" mass="52515">MKKIIPTLLTSLLVISCSQLQATSHAPVNTVTSNIPKNIIMVVGDGMGPAYTTAYRYYNDNPATPEIEQTVFDRNFTGTSSTYPAPESGYVTDSAASATALSTGVKTYNNAIGLDINRQPIETVLEYAKQSGKKTGVVVTVQINHATPASYLAHNVHRYNYNAIADSYIDDGIKADLYFGGGWEYFIRKDRNLVNEFIESGFHYIDKYSDINSIPENMPVLGLFDKTNLPWALDDTNKHRLSLMTKAATKQLENKNGFFMLVEGSQIDYGGHARDIAAAMAEMDDLAKTIEYLEAYVAENPDTLVVITADHSTGGLTIGKKTERSDPNINSKYLWKPEFLRTMTMSPKTIAMRFTNEDLSLAQVNDLLSFDISSQDLNNLQQAKLSDKDIVKQFSLLSAADKKGKRTPKNHQSVLNVITEIIDMKTNTGWGSISPSGTHTGIDVPVFAFGKGSEMFNGFQDNTDIAKKIFTLLGKK</sequence>
<evidence type="ECO:0000256" key="7">
    <source>
        <dbReference type="PIRSR" id="PIRSR601952-1"/>
    </source>
</evidence>
<dbReference type="InterPro" id="IPR018299">
    <property type="entry name" value="Alkaline_phosphatase_AS"/>
</dbReference>
<dbReference type="PROSITE" id="PS00123">
    <property type="entry name" value="ALKALINE_PHOSPHATASE"/>
    <property type="match status" value="1"/>
</dbReference>
<dbReference type="GO" id="GO:0004035">
    <property type="term" value="F:alkaline phosphatase activity"/>
    <property type="evidence" value="ECO:0007669"/>
    <property type="project" value="TreeGrafter"/>
</dbReference>
<reference evidence="11 12" key="1">
    <citation type="submission" date="2017-08" db="EMBL/GenBank/DDBJ databases">
        <title>Complete genome of Colwellia sp. NB097-1, a psychrophile bacterium ioslated from Bering Sea.</title>
        <authorList>
            <person name="Chen X."/>
        </authorList>
    </citation>
    <scope>NUCLEOTIDE SEQUENCE [LARGE SCALE GENOMIC DNA]</scope>
    <source>
        <strain evidence="11 12">NB097-1</strain>
    </source>
</reference>
<evidence type="ECO:0000256" key="5">
    <source>
        <dbReference type="ARBA" id="ARBA00022833"/>
    </source>
</evidence>
<evidence type="ECO:0000313" key="11">
    <source>
        <dbReference type="EMBL" id="ASP49549.1"/>
    </source>
</evidence>
<feature type="binding site" evidence="8">
    <location>
        <position position="45"/>
    </location>
    <ligand>
        <name>Mg(2+)</name>
        <dbReference type="ChEBI" id="CHEBI:18420"/>
    </ligand>
</feature>
<feature type="binding site" evidence="8">
    <location>
        <position position="263"/>
    </location>
    <ligand>
        <name>Mg(2+)</name>
        <dbReference type="ChEBI" id="CHEBI:18420"/>
    </ligand>
</feature>
<evidence type="ECO:0000256" key="3">
    <source>
        <dbReference type="ARBA" id="ARBA00022723"/>
    </source>
</evidence>
<evidence type="ECO:0000256" key="4">
    <source>
        <dbReference type="ARBA" id="ARBA00022801"/>
    </source>
</evidence>
<feature type="binding site" evidence="8">
    <location>
        <position position="147"/>
    </location>
    <ligand>
        <name>Mg(2+)</name>
        <dbReference type="ChEBI" id="CHEBI:18420"/>
    </ligand>
</feature>
<accession>A0A222GCE5</accession>
<dbReference type="KEGG" id="cber:B5D82_18280"/>
<evidence type="ECO:0000313" key="12">
    <source>
        <dbReference type="Proteomes" id="UP000202259"/>
    </source>
</evidence>
<evidence type="ECO:0000256" key="8">
    <source>
        <dbReference type="PIRSR" id="PIRSR601952-2"/>
    </source>
</evidence>
<feature type="binding site" evidence="8">
    <location>
        <position position="272"/>
    </location>
    <ligand>
        <name>Zn(2+)</name>
        <dbReference type="ChEBI" id="CHEBI:29105"/>
        <label>2</label>
    </ligand>
</feature>
<keyword evidence="4" id="KW-0378">Hydrolase</keyword>
<dbReference type="PANTHER" id="PTHR11596:SF5">
    <property type="entry name" value="ALKALINE PHOSPHATASE"/>
    <property type="match status" value="1"/>
</dbReference>
<dbReference type="Proteomes" id="UP000202259">
    <property type="component" value="Chromosome"/>
</dbReference>
<keyword evidence="5 8" id="KW-0862">Zinc</keyword>
<comment type="similarity">
    <text evidence="1 9">Belongs to the alkaline phosphatase family.</text>
</comment>
<dbReference type="CDD" id="cd16012">
    <property type="entry name" value="ALP"/>
    <property type="match status" value="1"/>
</dbReference>
<feature type="binding site" evidence="8">
    <location>
        <position position="145"/>
    </location>
    <ligand>
        <name>Mg(2+)</name>
        <dbReference type="ChEBI" id="CHEBI:18420"/>
    </ligand>
</feature>
<dbReference type="Pfam" id="PF00245">
    <property type="entry name" value="Alk_phosphatase"/>
    <property type="match status" value="1"/>
</dbReference>
<feature type="binding site" evidence="8">
    <location>
        <position position="310"/>
    </location>
    <ligand>
        <name>Zn(2+)</name>
        <dbReference type="ChEBI" id="CHEBI:29105"/>
        <label>2</label>
    </ligand>
</feature>
<feature type="binding site" evidence="8">
    <location>
        <position position="268"/>
    </location>
    <ligand>
        <name>Zn(2+)</name>
        <dbReference type="ChEBI" id="CHEBI:29105"/>
        <label>2</label>
    </ligand>
</feature>